<name>A0ACB9SGF0_9MYRT</name>
<protein>
    <submittedName>
        <fullName evidence="1">Uncharacterized protein</fullName>
    </submittedName>
</protein>
<dbReference type="Proteomes" id="UP001057402">
    <property type="component" value="Chromosome 1"/>
</dbReference>
<keyword evidence="2" id="KW-1185">Reference proteome</keyword>
<sequence length="137" mass="15059">MQAPSGPGKCSKIRHIVRLRQMLLRWRAKARSSSESPSGVPSGHVAVRVGPDRRRFVVRAAYLNHPMFRGLLSRAEEEFGFDVPGPITIPCDVAVFEGVLLSISGSVNQRRCHVGFEEGPVGEGRPLLHGLGHKTVW</sequence>
<gene>
    <name evidence="1" type="ORF">MLD38_002122</name>
</gene>
<reference evidence="2" key="1">
    <citation type="journal article" date="2023" name="Front. Plant Sci.">
        <title>Chromosomal-level genome assembly of Melastoma candidum provides insights into trichome evolution.</title>
        <authorList>
            <person name="Zhong Y."/>
            <person name="Wu W."/>
            <person name="Sun C."/>
            <person name="Zou P."/>
            <person name="Liu Y."/>
            <person name="Dai S."/>
            <person name="Zhou R."/>
        </authorList>
    </citation>
    <scope>NUCLEOTIDE SEQUENCE [LARGE SCALE GENOMIC DNA]</scope>
</reference>
<comment type="caution">
    <text evidence="1">The sequence shown here is derived from an EMBL/GenBank/DDBJ whole genome shotgun (WGS) entry which is preliminary data.</text>
</comment>
<evidence type="ECO:0000313" key="1">
    <source>
        <dbReference type="EMBL" id="KAI4389960.1"/>
    </source>
</evidence>
<dbReference type="EMBL" id="CM042880">
    <property type="protein sequence ID" value="KAI4389960.1"/>
    <property type="molecule type" value="Genomic_DNA"/>
</dbReference>
<proteinExistence type="predicted"/>
<organism evidence="1 2">
    <name type="scientific">Melastoma candidum</name>
    <dbReference type="NCBI Taxonomy" id="119954"/>
    <lineage>
        <taxon>Eukaryota</taxon>
        <taxon>Viridiplantae</taxon>
        <taxon>Streptophyta</taxon>
        <taxon>Embryophyta</taxon>
        <taxon>Tracheophyta</taxon>
        <taxon>Spermatophyta</taxon>
        <taxon>Magnoliopsida</taxon>
        <taxon>eudicotyledons</taxon>
        <taxon>Gunneridae</taxon>
        <taxon>Pentapetalae</taxon>
        <taxon>rosids</taxon>
        <taxon>malvids</taxon>
        <taxon>Myrtales</taxon>
        <taxon>Melastomataceae</taxon>
        <taxon>Melastomatoideae</taxon>
        <taxon>Melastomateae</taxon>
        <taxon>Melastoma</taxon>
    </lineage>
</organism>
<accession>A0ACB9SGF0</accession>
<evidence type="ECO:0000313" key="2">
    <source>
        <dbReference type="Proteomes" id="UP001057402"/>
    </source>
</evidence>